<dbReference type="KEGG" id="pla:Plav_0276"/>
<dbReference type="eggNOG" id="COG2015">
    <property type="taxonomic scope" value="Bacteria"/>
</dbReference>
<dbReference type="STRING" id="402881.Plav_0276"/>
<feature type="region of interest" description="Disordered" evidence="1">
    <location>
        <begin position="150"/>
        <end position="170"/>
    </location>
</feature>
<evidence type="ECO:0000313" key="3">
    <source>
        <dbReference type="EMBL" id="ABS61899.1"/>
    </source>
</evidence>
<name>A7HPR6_PARL1</name>
<gene>
    <name evidence="3" type="ordered locus">Plav_0276</name>
</gene>
<dbReference type="Pfam" id="PF14863">
    <property type="entry name" value="Alkyl_sulf_dimr"/>
    <property type="match status" value="1"/>
</dbReference>
<feature type="domain" description="Metallo-beta-lactamase" evidence="2">
    <location>
        <begin position="43"/>
        <end position="257"/>
    </location>
</feature>
<keyword evidence="4" id="KW-1185">Reference proteome</keyword>
<dbReference type="InterPro" id="IPR036866">
    <property type="entry name" value="RibonucZ/Hydroxyglut_hydro"/>
</dbReference>
<dbReference type="Proteomes" id="UP000006377">
    <property type="component" value="Chromosome"/>
</dbReference>
<dbReference type="Pfam" id="PF00753">
    <property type="entry name" value="Lactamase_B"/>
    <property type="match status" value="1"/>
</dbReference>
<dbReference type="GO" id="GO:0046983">
    <property type="term" value="F:protein dimerization activity"/>
    <property type="evidence" value="ECO:0007669"/>
    <property type="project" value="InterPro"/>
</dbReference>
<dbReference type="InterPro" id="IPR001279">
    <property type="entry name" value="Metallo-B-lactamas"/>
</dbReference>
<dbReference type="PANTHER" id="PTHR43223">
    <property type="entry name" value="ALKYL/ARYL-SULFATASE"/>
    <property type="match status" value="1"/>
</dbReference>
<protein>
    <submittedName>
        <fullName evidence="3">Beta-lactamase domain protein</fullName>
    </submittedName>
</protein>
<dbReference type="InterPro" id="IPR052195">
    <property type="entry name" value="Bact_Alkyl/Aryl-Sulfatase"/>
</dbReference>
<sequence>MADLLALSARYIDNDIYEGAGLVNRPTTELSEVAPGIAMIEAFSHVVAFRTGDGIVLFDTSLEAFAGGVMKSLRGWTDEPVSHVCYTHGHADHVGGTGAILCEACDRNRPRPQVIGHENVSPRFRRYELTNGYNFTINARQFAPATELRMGSGGPGGKPAARRFGPDPWVQPDTTFRDRMEFRAGDTRFELRHAIGETDDHLWAWVPEHKAICSGDFVTWVFPNAGNPQKVQRFPLEWARALREMAAMEPELLLPAHGLPIAGKARIAGVLDTIASALEILVTRSLEMMNAGARLDDLIHGIKLPQSFMDKPYLKPVYDEPEFIIHNIWRLYGGWYDGNPSRLKPAPDAALASEIAALAGGVAKLVARAETLAASGREEDMRLACHLVEAAALAEPENRDAHMARANVYGARRKAELSLMSKGIFGWAERESAQKAGKNEV</sequence>
<evidence type="ECO:0000259" key="2">
    <source>
        <dbReference type="SMART" id="SM00849"/>
    </source>
</evidence>
<dbReference type="Gene3D" id="1.25.40.880">
    <property type="entry name" value="Alkyl sulfatase, dimerisation domain"/>
    <property type="match status" value="1"/>
</dbReference>
<proteinExistence type="predicted"/>
<dbReference type="PANTHER" id="PTHR43223:SF2">
    <property type="entry name" value="METALLO-BETA-LACTAMASE DOMAIN-CONTAINING PROTEIN"/>
    <property type="match status" value="1"/>
</dbReference>
<dbReference type="HOGENOM" id="CLU_014655_0_2_5"/>
<reference evidence="3 4" key="1">
    <citation type="journal article" date="2011" name="Stand. Genomic Sci.">
        <title>Complete genome sequence of Parvibaculum lavamentivorans type strain (DS-1(T)).</title>
        <authorList>
            <person name="Schleheck D."/>
            <person name="Weiss M."/>
            <person name="Pitluck S."/>
            <person name="Bruce D."/>
            <person name="Land M.L."/>
            <person name="Han S."/>
            <person name="Saunders E."/>
            <person name="Tapia R."/>
            <person name="Detter C."/>
            <person name="Brettin T."/>
            <person name="Han J."/>
            <person name="Woyke T."/>
            <person name="Goodwin L."/>
            <person name="Pennacchio L."/>
            <person name="Nolan M."/>
            <person name="Cook A.M."/>
            <person name="Kjelleberg S."/>
            <person name="Thomas T."/>
        </authorList>
    </citation>
    <scope>NUCLEOTIDE SEQUENCE [LARGE SCALE GENOMIC DNA]</scope>
    <source>
        <strain evidence="4">DS-1 / DSM 13023 / NCIMB 13966</strain>
    </source>
</reference>
<evidence type="ECO:0000256" key="1">
    <source>
        <dbReference type="SAM" id="MobiDB-lite"/>
    </source>
</evidence>
<dbReference type="Gene3D" id="3.60.15.30">
    <property type="entry name" value="Metallo-beta-lactamase domain"/>
    <property type="match status" value="1"/>
</dbReference>
<dbReference type="OrthoDB" id="9815874at2"/>
<dbReference type="InterPro" id="IPR029228">
    <property type="entry name" value="Alkyl_sulf_dimr"/>
</dbReference>
<evidence type="ECO:0000313" key="4">
    <source>
        <dbReference type="Proteomes" id="UP000006377"/>
    </source>
</evidence>
<organism evidence="3 4">
    <name type="scientific">Parvibaculum lavamentivorans (strain DS-1 / DSM 13023 / NCIMB 13966)</name>
    <dbReference type="NCBI Taxonomy" id="402881"/>
    <lineage>
        <taxon>Bacteria</taxon>
        <taxon>Pseudomonadati</taxon>
        <taxon>Pseudomonadota</taxon>
        <taxon>Alphaproteobacteria</taxon>
        <taxon>Hyphomicrobiales</taxon>
        <taxon>Parvibaculaceae</taxon>
        <taxon>Parvibaculum</taxon>
    </lineage>
</organism>
<dbReference type="SMART" id="SM00849">
    <property type="entry name" value="Lactamase_B"/>
    <property type="match status" value="1"/>
</dbReference>
<dbReference type="SUPFAM" id="SSF56281">
    <property type="entry name" value="Metallo-hydrolase/oxidoreductase"/>
    <property type="match status" value="1"/>
</dbReference>
<dbReference type="AlphaFoldDB" id="A7HPR6"/>
<dbReference type="EMBL" id="CP000774">
    <property type="protein sequence ID" value="ABS61899.1"/>
    <property type="molecule type" value="Genomic_DNA"/>
</dbReference>
<dbReference type="InterPro" id="IPR038536">
    <property type="entry name" value="Alkyl/aryl-sulf_dimr_sf"/>
</dbReference>
<accession>A7HPR6</accession>